<comment type="caution">
    <text evidence="4">The sequence shown here is derived from an EMBL/GenBank/DDBJ whole genome shotgun (WGS) entry which is preliminary data.</text>
</comment>
<dbReference type="GO" id="GO:0005829">
    <property type="term" value="C:cytosol"/>
    <property type="evidence" value="ECO:0007669"/>
    <property type="project" value="TreeGrafter"/>
</dbReference>
<organism evidence="4 5">
    <name type="scientific">Devosia ureilytica</name>
    <dbReference type="NCBI Taxonomy" id="2952754"/>
    <lineage>
        <taxon>Bacteria</taxon>
        <taxon>Pseudomonadati</taxon>
        <taxon>Pseudomonadota</taxon>
        <taxon>Alphaproteobacteria</taxon>
        <taxon>Hyphomicrobiales</taxon>
        <taxon>Devosiaceae</taxon>
        <taxon>Devosia</taxon>
    </lineage>
</organism>
<evidence type="ECO:0000313" key="4">
    <source>
        <dbReference type="EMBL" id="MCP8887689.1"/>
    </source>
</evidence>
<dbReference type="GO" id="GO:0006152">
    <property type="term" value="P:purine nucleoside catabolic process"/>
    <property type="evidence" value="ECO:0007669"/>
    <property type="project" value="TreeGrafter"/>
</dbReference>
<dbReference type="PANTHER" id="PTHR12304:SF4">
    <property type="entry name" value="URIDINE NUCLEOSIDASE"/>
    <property type="match status" value="1"/>
</dbReference>
<keyword evidence="5" id="KW-1185">Reference proteome</keyword>
<evidence type="ECO:0000313" key="5">
    <source>
        <dbReference type="Proteomes" id="UP001060275"/>
    </source>
</evidence>
<evidence type="ECO:0000256" key="2">
    <source>
        <dbReference type="ARBA" id="ARBA00023295"/>
    </source>
</evidence>
<evidence type="ECO:0000259" key="3">
    <source>
        <dbReference type="Pfam" id="PF01156"/>
    </source>
</evidence>
<keyword evidence="1 4" id="KW-0378">Hydrolase</keyword>
<dbReference type="GO" id="GO:0008477">
    <property type="term" value="F:purine nucleosidase activity"/>
    <property type="evidence" value="ECO:0007669"/>
    <property type="project" value="TreeGrafter"/>
</dbReference>
<reference evidence="4" key="1">
    <citation type="submission" date="2022-06" db="EMBL/GenBank/DDBJ databases">
        <title>Devosia sp. XJ19-45 genome assembly.</title>
        <authorList>
            <person name="Li B."/>
            <person name="Cai M."/>
            <person name="Nie G."/>
            <person name="Li W."/>
        </authorList>
    </citation>
    <scope>NUCLEOTIDE SEQUENCE</scope>
    <source>
        <strain evidence="4">XJ19-45</strain>
    </source>
</reference>
<dbReference type="InterPro" id="IPR036452">
    <property type="entry name" value="Ribo_hydro-like"/>
</dbReference>
<dbReference type="CDD" id="cd02650">
    <property type="entry name" value="nuc_hydro_CaPnhB"/>
    <property type="match status" value="1"/>
</dbReference>
<dbReference type="RefSeq" id="WP_254674753.1">
    <property type="nucleotide sequence ID" value="NZ_JAMWDU010000003.1"/>
</dbReference>
<protein>
    <submittedName>
        <fullName evidence="4">Nucleoside hydrolase</fullName>
    </submittedName>
</protein>
<evidence type="ECO:0000256" key="1">
    <source>
        <dbReference type="ARBA" id="ARBA00022801"/>
    </source>
</evidence>
<feature type="domain" description="Inosine/uridine-preferring nucleoside hydrolase" evidence="3">
    <location>
        <begin position="4"/>
        <end position="308"/>
    </location>
</feature>
<accession>A0A9Q4ANY6</accession>
<dbReference type="EMBL" id="JAMWDU010000003">
    <property type="protein sequence ID" value="MCP8887689.1"/>
    <property type="molecule type" value="Genomic_DNA"/>
</dbReference>
<dbReference type="AlphaFoldDB" id="A0A9Q4ANY6"/>
<name>A0A9Q4ANY6_9HYPH</name>
<keyword evidence="2" id="KW-0326">Glycosidase</keyword>
<gene>
    <name evidence="4" type="ORF">NF348_11265</name>
</gene>
<dbReference type="Pfam" id="PF01156">
    <property type="entry name" value="IU_nuc_hydro"/>
    <property type="match status" value="1"/>
</dbReference>
<dbReference type="Proteomes" id="UP001060275">
    <property type="component" value="Unassembled WGS sequence"/>
</dbReference>
<dbReference type="InterPro" id="IPR023186">
    <property type="entry name" value="IUNH"/>
</dbReference>
<dbReference type="SUPFAM" id="SSF53590">
    <property type="entry name" value="Nucleoside hydrolase"/>
    <property type="match status" value="1"/>
</dbReference>
<sequence>MMKVIFDTDPGIDDAMALLYLSKLPEIDLLGITTVVGNADIATTTRNALFLRQQFGMTAPVVQGAGQTLDGVDKAEPVIVHGVNGLGEIDIPAVDESGLVAGTASQFIIDTVKANPGEVTIIAVGRMTNLALALRDAPEVATLVKQVIIMGGAFGYQGRSGNMTPAAEANIYGDPVAADEIFAAEWPVVVVGLDVTHDIILDTDYLAALSREVGENGELLRQMCDHYARFYKEIMGLSGVVGHDLLAVTYALKPEWFETRRGPILVLRDSIAVGQTIQMPEDRKGGHPAWAGRPNQTICIGVDAEKVLTHFRETVAG</sequence>
<dbReference type="InterPro" id="IPR001910">
    <property type="entry name" value="Inosine/uridine_hydrolase_dom"/>
</dbReference>
<dbReference type="Gene3D" id="3.90.245.10">
    <property type="entry name" value="Ribonucleoside hydrolase-like"/>
    <property type="match status" value="1"/>
</dbReference>
<proteinExistence type="predicted"/>
<dbReference type="PANTHER" id="PTHR12304">
    <property type="entry name" value="INOSINE-URIDINE PREFERRING NUCLEOSIDE HYDROLASE"/>
    <property type="match status" value="1"/>
</dbReference>